<dbReference type="AlphaFoldDB" id="A0A2P2IUS4"/>
<sequence>MGSKLGSSLPAAKKLQCLNYVSGRKR</sequence>
<organism evidence="1">
    <name type="scientific">Rhizophora mucronata</name>
    <name type="common">Asiatic mangrove</name>
    <dbReference type="NCBI Taxonomy" id="61149"/>
    <lineage>
        <taxon>Eukaryota</taxon>
        <taxon>Viridiplantae</taxon>
        <taxon>Streptophyta</taxon>
        <taxon>Embryophyta</taxon>
        <taxon>Tracheophyta</taxon>
        <taxon>Spermatophyta</taxon>
        <taxon>Magnoliopsida</taxon>
        <taxon>eudicotyledons</taxon>
        <taxon>Gunneridae</taxon>
        <taxon>Pentapetalae</taxon>
        <taxon>rosids</taxon>
        <taxon>fabids</taxon>
        <taxon>Malpighiales</taxon>
        <taxon>Rhizophoraceae</taxon>
        <taxon>Rhizophora</taxon>
    </lineage>
</organism>
<name>A0A2P2IUS4_RHIMU</name>
<reference evidence="1" key="1">
    <citation type="submission" date="2018-02" db="EMBL/GenBank/DDBJ databases">
        <title>Rhizophora mucronata_Transcriptome.</title>
        <authorList>
            <person name="Meera S.P."/>
            <person name="Sreeshan A."/>
            <person name="Augustine A."/>
        </authorList>
    </citation>
    <scope>NUCLEOTIDE SEQUENCE</scope>
    <source>
        <tissue evidence="1">Leaf</tissue>
    </source>
</reference>
<accession>A0A2P2IUS4</accession>
<proteinExistence type="predicted"/>
<evidence type="ECO:0000313" key="1">
    <source>
        <dbReference type="EMBL" id="MBW84971.1"/>
    </source>
</evidence>
<dbReference type="EMBL" id="GGEC01004488">
    <property type="protein sequence ID" value="MBW84971.1"/>
    <property type="molecule type" value="Transcribed_RNA"/>
</dbReference>
<protein>
    <submittedName>
        <fullName evidence="1">Uncharacterized protein</fullName>
    </submittedName>
</protein>